<dbReference type="EMBL" id="JU328706">
    <property type="protein sequence ID" value="AFE72462.1"/>
    <property type="molecule type" value="mRNA"/>
</dbReference>
<evidence type="ECO:0000313" key="2">
    <source>
        <dbReference type="EMBL" id="AFE72462.1"/>
    </source>
</evidence>
<reference evidence="2" key="1">
    <citation type="journal article" date="2014" name="Biol. Direct">
        <title>A new rhesus macaque assembly and annotation for next-generation sequencing analyses.</title>
        <authorList>
            <person name="Zimin A.V."/>
            <person name="Cornish A.S."/>
            <person name="Maudhoo M.D."/>
            <person name="Gibbs R.M."/>
            <person name="Zhang X."/>
            <person name="Pandey S."/>
            <person name="Meehan D.T."/>
            <person name="Wipfler K."/>
            <person name="Bosinger S.E."/>
            <person name="Johnson Z.P."/>
            <person name="Tharp G.K."/>
            <person name="Marcais G."/>
            <person name="Roberts M."/>
            <person name="Ferguson B."/>
            <person name="Fox H.S."/>
            <person name="Treangen T."/>
            <person name="Salzberg S.L."/>
            <person name="Yorke J.A."/>
            <person name="Norgren R.B.Jr."/>
        </authorList>
    </citation>
    <scope>NUCLEOTIDE SEQUENCE</scope>
    <source>
        <tissue evidence="2">Caudate</tissue>
    </source>
</reference>
<gene>
    <name evidence="2" type="primary">LRFN1</name>
</gene>
<organism evidence="2">
    <name type="scientific">Macaca mulatta</name>
    <name type="common">Rhesus macaque</name>
    <dbReference type="NCBI Taxonomy" id="9544"/>
    <lineage>
        <taxon>Eukaryota</taxon>
        <taxon>Metazoa</taxon>
        <taxon>Chordata</taxon>
        <taxon>Craniata</taxon>
        <taxon>Vertebrata</taxon>
        <taxon>Euteleostomi</taxon>
        <taxon>Mammalia</taxon>
        <taxon>Eutheria</taxon>
        <taxon>Euarchontoglires</taxon>
        <taxon>Primates</taxon>
        <taxon>Haplorrhini</taxon>
        <taxon>Catarrhini</taxon>
        <taxon>Cercopithecidae</taxon>
        <taxon>Cercopithecinae</taxon>
        <taxon>Macaca</taxon>
    </lineage>
</organism>
<accession>H9FCV3</accession>
<feature type="region of interest" description="Disordered" evidence="1">
    <location>
        <begin position="43"/>
        <end position="78"/>
    </location>
</feature>
<evidence type="ECO:0000256" key="1">
    <source>
        <dbReference type="SAM" id="MobiDB-lite"/>
    </source>
</evidence>
<dbReference type="AlphaFoldDB" id="H9FCV3"/>
<feature type="compositionally biased region" description="Gly residues" evidence="1">
    <location>
        <begin position="1"/>
        <end position="20"/>
    </location>
</feature>
<feature type="region of interest" description="Disordered" evidence="1">
    <location>
        <begin position="1"/>
        <end position="23"/>
    </location>
</feature>
<feature type="non-terminal residue" evidence="2">
    <location>
        <position position="128"/>
    </location>
</feature>
<feature type="non-terminal residue" evidence="2">
    <location>
        <position position="1"/>
    </location>
</feature>
<name>H9FCV3_MACMU</name>
<protein>
    <submittedName>
        <fullName evidence="2">Leucine-rich repeat and fibronectin type III domain-containing protein 1</fullName>
    </submittedName>
</protein>
<proteinExistence type="evidence at transcript level"/>
<sequence>RRRGQGPGSGGGIRRAGGGPWTFSGRLGHLAVPAAIRGNFRGGVLGHGGPSKEPIRRPGATNLGAPYPSSGSWGGRGPAEVTAALFVRRGLRGTIPEPQLPAPRPADKAPPVHAAPGRGWRGRGRGGW</sequence>
<feature type="region of interest" description="Disordered" evidence="1">
    <location>
        <begin position="92"/>
        <end position="128"/>
    </location>
</feature>